<keyword evidence="3" id="KW-0479">Metal-binding</keyword>
<dbReference type="GO" id="GO:0140078">
    <property type="term" value="F:class I DNA-(apurinic or apyrimidinic site) endonuclease activity"/>
    <property type="evidence" value="ECO:0007669"/>
    <property type="project" value="UniProtKB-EC"/>
</dbReference>
<evidence type="ECO:0000256" key="2">
    <source>
        <dbReference type="ARBA" id="ARBA00012720"/>
    </source>
</evidence>
<evidence type="ECO:0000256" key="5">
    <source>
        <dbReference type="ARBA" id="ARBA00022771"/>
    </source>
</evidence>
<dbReference type="InterPro" id="IPR000214">
    <property type="entry name" value="Znf_DNA_glyclase/AP_lyase"/>
</dbReference>
<dbReference type="Gene3D" id="1.10.8.50">
    <property type="match status" value="1"/>
</dbReference>
<dbReference type="InterPro" id="IPR010979">
    <property type="entry name" value="Ribosomal_uS13-like_H2TH"/>
</dbReference>
<dbReference type="SMART" id="SM00898">
    <property type="entry name" value="Fapy_DNA_glyco"/>
    <property type="match status" value="1"/>
</dbReference>
<evidence type="ECO:0000256" key="12">
    <source>
        <dbReference type="ARBA" id="ARBA00023295"/>
    </source>
</evidence>
<evidence type="ECO:0000256" key="4">
    <source>
        <dbReference type="ARBA" id="ARBA00022763"/>
    </source>
</evidence>
<dbReference type="GO" id="GO:0006284">
    <property type="term" value="P:base-excision repair"/>
    <property type="evidence" value="ECO:0007669"/>
    <property type="project" value="InterPro"/>
</dbReference>
<dbReference type="EC" id="4.2.99.18" evidence="2"/>
<dbReference type="PANTHER" id="PTHR42697:SF1">
    <property type="entry name" value="ENDONUCLEASE 8"/>
    <property type="match status" value="1"/>
</dbReference>
<dbReference type="PROSITE" id="PS51066">
    <property type="entry name" value="ZF_FPG_2"/>
    <property type="match status" value="1"/>
</dbReference>
<comment type="caution">
    <text evidence="16">The sequence shown here is derived from an EMBL/GenBank/DDBJ whole genome shotgun (WGS) entry which is preliminary data.</text>
</comment>
<dbReference type="SUPFAM" id="SSF81624">
    <property type="entry name" value="N-terminal domain of MutM-like DNA repair proteins"/>
    <property type="match status" value="1"/>
</dbReference>
<evidence type="ECO:0000256" key="9">
    <source>
        <dbReference type="ARBA" id="ARBA00023204"/>
    </source>
</evidence>
<evidence type="ECO:0000256" key="13">
    <source>
        <dbReference type="PROSITE-ProRule" id="PRU00391"/>
    </source>
</evidence>
<evidence type="ECO:0000256" key="3">
    <source>
        <dbReference type="ARBA" id="ARBA00022723"/>
    </source>
</evidence>
<dbReference type="NCBIfam" id="NF007763">
    <property type="entry name" value="PRK10445.1"/>
    <property type="match status" value="1"/>
</dbReference>
<dbReference type="InterPro" id="IPR012319">
    <property type="entry name" value="FPG_cat"/>
</dbReference>
<accession>A0A370DK84</accession>
<dbReference type="Proteomes" id="UP000255508">
    <property type="component" value="Unassembled WGS sequence"/>
</dbReference>
<evidence type="ECO:0000256" key="6">
    <source>
        <dbReference type="ARBA" id="ARBA00022801"/>
    </source>
</evidence>
<dbReference type="PANTHER" id="PTHR42697">
    <property type="entry name" value="ENDONUCLEASE 8"/>
    <property type="match status" value="1"/>
</dbReference>
<dbReference type="AlphaFoldDB" id="A0A370DK84"/>
<evidence type="ECO:0000259" key="15">
    <source>
        <dbReference type="PROSITE" id="PS51068"/>
    </source>
</evidence>
<dbReference type="GO" id="GO:0003684">
    <property type="term" value="F:damaged DNA binding"/>
    <property type="evidence" value="ECO:0007669"/>
    <property type="project" value="InterPro"/>
</dbReference>
<dbReference type="GO" id="GO:0000703">
    <property type="term" value="F:oxidized pyrimidine nucleobase lesion DNA N-glycosylase activity"/>
    <property type="evidence" value="ECO:0007669"/>
    <property type="project" value="TreeGrafter"/>
</dbReference>
<keyword evidence="7" id="KW-0862">Zinc</keyword>
<reference evidence="16 17" key="1">
    <citation type="journal article" date="2018" name="ISME J.">
        <title>Endosymbiont genomes yield clues of tubeworm success.</title>
        <authorList>
            <person name="Li Y."/>
            <person name="Liles M.R."/>
            <person name="Halanych K.M."/>
        </authorList>
    </citation>
    <scope>NUCLEOTIDE SEQUENCE [LARGE SCALE GENOMIC DNA]</scope>
    <source>
        <strain evidence="16">A1422</strain>
    </source>
</reference>
<dbReference type="Gene3D" id="3.20.190.10">
    <property type="entry name" value="MutM-like, N-terminal"/>
    <property type="match status" value="1"/>
</dbReference>
<feature type="domain" description="FPG-type" evidence="14">
    <location>
        <begin position="238"/>
        <end position="272"/>
    </location>
</feature>
<keyword evidence="16" id="KW-0255">Endonuclease</keyword>
<keyword evidence="10" id="KW-0456">Lyase</keyword>
<dbReference type="GO" id="GO:0008270">
    <property type="term" value="F:zinc ion binding"/>
    <property type="evidence" value="ECO:0007669"/>
    <property type="project" value="UniProtKB-KW"/>
</dbReference>
<dbReference type="EMBL" id="QFXD01000300">
    <property type="protein sequence ID" value="RDH85319.1"/>
    <property type="molecule type" value="Genomic_DNA"/>
</dbReference>
<keyword evidence="9" id="KW-0234">DNA repair</keyword>
<evidence type="ECO:0000256" key="10">
    <source>
        <dbReference type="ARBA" id="ARBA00023239"/>
    </source>
</evidence>
<dbReference type="PROSITE" id="PS51068">
    <property type="entry name" value="FPG_CAT"/>
    <property type="match status" value="1"/>
</dbReference>
<dbReference type="InterPro" id="IPR015886">
    <property type="entry name" value="H2TH_FPG"/>
</dbReference>
<comment type="similarity">
    <text evidence="1">Belongs to the FPG family.</text>
</comment>
<keyword evidence="11" id="KW-0511">Multifunctional enzyme</keyword>
<dbReference type="SUPFAM" id="SSF57716">
    <property type="entry name" value="Glucocorticoid receptor-like (DNA-binding domain)"/>
    <property type="match status" value="1"/>
</dbReference>
<feature type="domain" description="Formamidopyrimidine-DNA glycosylase catalytic" evidence="15">
    <location>
        <begin position="2"/>
        <end position="101"/>
    </location>
</feature>
<keyword evidence="5 13" id="KW-0863">Zinc-finger</keyword>
<evidence type="ECO:0000256" key="7">
    <source>
        <dbReference type="ARBA" id="ARBA00022833"/>
    </source>
</evidence>
<dbReference type="Pfam" id="PF01149">
    <property type="entry name" value="Fapy_DNA_glyco"/>
    <property type="match status" value="1"/>
</dbReference>
<keyword evidence="12" id="KW-0326">Glycosidase</keyword>
<evidence type="ECO:0000313" key="17">
    <source>
        <dbReference type="Proteomes" id="UP000255508"/>
    </source>
</evidence>
<gene>
    <name evidence="16" type="ORF">DIZ79_16790</name>
</gene>
<keyword evidence="4" id="KW-0227">DNA damage</keyword>
<proteinExistence type="inferred from homology"/>
<sequence>MPEGPEIRRAADKIAAILQDQVIERVWFGLPELKPFEYKLSGARLIEVETQGKAMLNHFDNGLSIYSHNQLYGRWYCLDKGGRPDTSRQLRLRLETASKAALLFSASDIAVLTKAEQESHPLLSRLGPDILSDSLDAETIAKRLLGKRFRNRQLATLLTDQSFLAGLGNYLRCEILFTASLHPGIKPSQCTDRQLEDIADAIEELPRQSYETGGITNQPSLAKRLISQGSSFESARFKVYRREGLPCYRCGEKIIKVVSGSQGCYLCPECQMKRDV</sequence>
<keyword evidence="16" id="KW-0540">Nuclease</keyword>
<evidence type="ECO:0000256" key="11">
    <source>
        <dbReference type="ARBA" id="ARBA00023268"/>
    </source>
</evidence>
<protein>
    <recommendedName>
        <fullName evidence="2">DNA-(apurinic or apyrimidinic site) lyase</fullName>
        <ecNumber evidence="2">4.2.99.18</ecNumber>
    </recommendedName>
</protein>
<dbReference type="InterPro" id="IPR035937">
    <property type="entry name" value="FPG_N"/>
</dbReference>
<dbReference type="SUPFAM" id="SSF46946">
    <property type="entry name" value="S13-like H2TH domain"/>
    <property type="match status" value="1"/>
</dbReference>
<evidence type="ECO:0000259" key="14">
    <source>
        <dbReference type="PROSITE" id="PS51066"/>
    </source>
</evidence>
<evidence type="ECO:0000256" key="1">
    <source>
        <dbReference type="ARBA" id="ARBA00009409"/>
    </source>
</evidence>
<evidence type="ECO:0000256" key="8">
    <source>
        <dbReference type="ARBA" id="ARBA00023125"/>
    </source>
</evidence>
<evidence type="ECO:0000313" key="16">
    <source>
        <dbReference type="EMBL" id="RDH85319.1"/>
    </source>
</evidence>
<keyword evidence="8" id="KW-0238">DNA-binding</keyword>
<organism evidence="16 17">
    <name type="scientific">endosymbiont of Lamellibrachia luymesi</name>
    <dbReference type="NCBI Taxonomy" id="2200907"/>
    <lineage>
        <taxon>Bacteria</taxon>
        <taxon>Pseudomonadati</taxon>
        <taxon>Pseudomonadota</taxon>
        <taxon>Gammaproteobacteria</taxon>
        <taxon>sulfur-oxidizing symbionts</taxon>
    </lineage>
</organism>
<dbReference type="SMART" id="SM01232">
    <property type="entry name" value="H2TH"/>
    <property type="match status" value="1"/>
</dbReference>
<dbReference type="Pfam" id="PF06831">
    <property type="entry name" value="H2TH"/>
    <property type="match status" value="1"/>
</dbReference>
<keyword evidence="6" id="KW-0378">Hydrolase</keyword>
<name>A0A370DK84_9GAMM</name>